<name>H5S951_9ZZZZ</name>
<gene>
    <name evidence="2" type="ORF">HGMM_F03A04C10</name>
</gene>
<protein>
    <submittedName>
        <fullName evidence="2">Uncharacterized protein</fullName>
    </submittedName>
</protein>
<dbReference type="AlphaFoldDB" id="H5S951"/>
<evidence type="ECO:0000256" key="1">
    <source>
        <dbReference type="SAM" id="Coils"/>
    </source>
</evidence>
<keyword evidence="1" id="KW-0175">Coiled coil</keyword>
<feature type="coiled-coil region" evidence="1">
    <location>
        <begin position="145"/>
        <end position="211"/>
    </location>
</feature>
<proteinExistence type="predicted"/>
<reference evidence="2" key="2">
    <citation type="journal article" date="2012" name="PLoS ONE">
        <title>A Deeply Branching Thermophilic Bacterium with an Ancient Acetyl-CoA Pathway Dominates a Subsurface Ecosystem.</title>
        <authorList>
            <person name="Takami H."/>
            <person name="Noguchi H."/>
            <person name="Takaki Y."/>
            <person name="Uchiyama I."/>
            <person name="Toyoda A."/>
            <person name="Nishi S."/>
            <person name="Chee G.-J."/>
            <person name="Arai W."/>
            <person name="Nunoura T."/>
            <person name="Itoh T."/>
            <person name="Hattori M."/>
            <person name="Takai K."/>
        </authorList>
    </citation>
    <scope>NUCLEOTIDE SEQUENCE</scope>
</reference>
<evidence type="ECO:0000313" key="2">
    <source>
        <dbReference type="EMBL" id="BAL52687.1"/>
    </source>
</evidence>
<organism evidence="2">
    <name type="scientific">uncultured prokaryote</name>
    <dbReference type="NCBI Taxonomy" id="198431"/>
    <lineage>
        <taxon>unclassified sequences</taxon>
        <taxon>environmental samples</taxon>
    </lineage>
</organism>
<sequence>MKIIEKFVPLIEEIGRQLIPDEAVPKWRAGNIQGPTDEQLQLLARWLAEESTAELAELAEHNAPSVLQKLQGQLRESLSTQLREGGLPAAQSYLDGEAELWKTAQEALPLQAETAKRERARLAQELHDKLHAIRQSPLGLRGRRLNHRRTELVALRNQMSQKEAQQARATAIFVHLTGPMLNALSEEQQKLLHLEKRLSDLELRLSAEAKQLNAWLTALDTLEERVGSREDLQEYFENARVDLRPQLHNWLTLPGDDSVSQMVEETLRELQAVDQALAQHCLVDKRPQEFLRRIGRADRLAAPYANLAYDPDNAPTLTMLLTGYQGDVNLAEAIPQGVPVTSSNSLQANEVIVAQARLGIELDALAGLDEWRAAAKAIEQKMPLYTMDPTALELL</sequence>
<reference evidence="2" key="1">
    <citation type="journal article" date="2005" name="Environ. Microbiol.">
        <title>Genetic and functional properties of uncultivated thermophilic crenarchaeotes from a subsurface gold mine as revealed by analysis of genome fragments.</title>
        <authorList>
            <person name="Nunoura T."/>
            <person name="Hirayama H."/>
            <person name="Takami H."/>
            <person name="Oida H."/>
            <person name="Nishi S."/>
            <person name="Shimamura S."/>
            <person name="Suzuki Y."/>
            <person name="Inagaki F."/>
            <person name="Takai K."/>
            <person name="Nealson K.H."/>
            <person name="Horikoshi K."/>
        </authorList>
    </citation>
    <scope>NUCLEOTIDE SEQUENCE</scope>
</reference>
<dbReference type="EMBL" id="AP011637">
    <property type="protein sequence ID" value="BAL52687.1"/>
    <property type="molecule type" value="Genomic_DNA"/>
</dbReference>
<accession>H5S951</accession>